<dbReference type="Gene3D" id="1.10.260.40">
    <property type="entry name" value="lambda repressor-like DNA-binding domains"/>
    <property type="match status" value="1"/>
</dbReference>
<dbReference type="InterPro" id="IPR010982">
    <property type="entry name" value="Lambda_DNA-bd_dom_sf"/>
</dbReference>
<proteinExistence type="predicted"/>
<feature type="domain" description="HTH cro/C1-type" evidence="1">
    <location>
        <begin position="19"/>
        <end position="78"/>
    </location>
</feature>
<evidence type="ECO:0000259" key="1">
    <source>
        <dbReference type="SMART" id="SM00530"/>
    </source>
</evidence>
<dbReference type="SUPFAM" id="SSF47413">
    <property type="entry name" value="lambda repressor-like DNA-binding domains"/>
    <property type="match status" value="1"/>
</dbReference>
<comment type="caution">
    <text evidence="2">The sequence shown here is derived from an EMBL/GenBank/DDBJ whole genome shotgun (WGS) entry which is preliminary data.</text>
</comment>
<dbReference type="InterPro" id="IPR001387">
    <property type="entry name" value="Cro/C1-type_HTH"/>
</dbReference>
<dbReference type="GO" id="GO:0003677">
    <property type="term" value="F:DNA binding"/>
    <property type="evidence" value="ECO:0007669"/>
    <property type="project" value="InterPro"/>
</dbReference>
<evidence type="ECO:0000313" key="2">
    <source>
        <dbReference type="EMBL" id="GGF03082.1"/>
    </source>
</evidence>
<dbReference type="AlphaFoldDB" id="A0A8J2YR06"/>
<protein>
    <recommendedName>
        <fullName evidence="1">HTH cro/C1-type domain-containing protein</fullName>
    </recommendedName>
</protein>
<dbReference type="Proteomes" id="UP000646365">
    <property type="component" value="Unassembled WGS sequence"/>
</dbReference>
<sequence length="99" mass="10444">MSSENGFEDWQAVMLTGDQIAAARRLAGIRSQAELAALAGVSRPTVERAEAARHLIPSMNADAMARIIRALETAGIEFHLDGGASLAGDVGMRRRSPVG</sequence>
<keyword evidence="3" id="KW-1185">Reference proteome</keyword>
<dbReference type="EMBL" id="BMJQ01000001">
    <property type="protein sequence ID" value="GGF03082.1"/>
    <property type="molecule type" value="Genomic_DNA"/>
</dbReference>
<organism evidence="2 3">
    <name type="scientific">Aliidongia dinghuensis</name>
    <dbReference type="NCBI Taxonomy" id="1867774"/>
    <lineage>
        <taxon>Bacteria</taxon>
        <taxon>Pseudomonadati</taxon>
        <taxon>Pseudomonadota</taxon>
        <taxon>Alphaproteobacteria</taxon>
        <taxon>Rhodospirillales</taxon>
        <taxon>Dongiaceae</taxon>
        <taxon>Aliidongia</taxon>
    </lineage>
</organism>
<dbReference type="CDD" id="cd00093">
    <property type="entry name" value="HTH_XRE"/>
    <property type="match status" value="1"/>
</dbReference>
<evidence type="ECO:0000313" key="3">
    <source>
        <dbReference type="Proteomes" id="UP000646365"/>
    </source>
</evidence>
<name>A0A8J2YR06_9PROT</name>
<dbReference type="SMART" id="SM00530">
    <property type="entry name" value="HTH_XRE"/>
    <property type="match status" value="1"/>
</dbReference>
<gene>
    <name evidence="2" type="ORF">GCM10011611_05770</name>
</gene>
<accession>A0A8J2YR06</accession>
<dbReference type="Pfam" id="PF13560">
    <property type="entry name" value="HTH_31"/>
    <property type="match status" value="1"/>
</dbReference>
<reference evidence="2" key="1">
    <citation type="journal article" date="2014" name="Int. J. Syst. Evol. Microbiol.">
        <title>Complete genome sequence of Corynebacterium casei LMG S-19264T (=DSM 44701T), isolated from a smear-ripened cheese.</title>
        <authorList>
            <consortium name="US DOE Joint Genome Institute (JGI-PGF)"/>
            <person name="Walter F."/>
            <person name="Albersmeier A."/>
            <person name="Kalinowski J."/>
            <person name="Ruckert C."/>
        </authorList>
    </citation>
    <scope>NUCLEOTIDE SEQUENCE</scope>
    <source>
        <strain evidence="2">CGMCC 1.15725</strain>
    </source>
</reference>
<reference evidence="2" key="2">
    <citation type="submission" date="2020-09" db="EMBL/GenBank/DDBJ databases">
        <authorList>
            <person name="Sun Q."/>
            <person name="Zhou Y."/>
        </authorList>
    </citation>
    <scope>NUCLEOTIDE SEQUENCE</scope>
    <source>
        <strain evidence="2">CGMCC 1.15725</strain>
    </source>
</reference>